<dbReference type="InterPro" id="IPR011009">
    <property type="entry name" value="Kinase-like_dom_sf"/>
</dbReference>
<feature type="non-terminal residue" evidence="2">
    <location>
        <position position="354"/>
    </location>
</feature>
<dbReference type="SMART" id="SM00587">
    <property type="entry name" value="CHK"/>
    <property type="match status" value="1"/>
</dbReference>
<proteinExistence type="predicted"/>
<accession>A0AAD4PHM1</accession>
<dbReference type="SUPFAM" id="SSF56112">
    <property type="entry name" value="Protein kinase-like (PK-like)"/>
    <property type="match status" value="1"/>
</dbReference>
<dbReference type="AlphaFoldDB" id="A0AAD4PHM1"/>
<evidence type="ECO:0000259" key="1">
    <source>
        <dbReference type="SMART" id="SM00587"/>
    </source>
</evidence>
<feature type="non-terminal residue" evidence="2">
    <location>
        <position position="1"/>
    </location>
</feature>
<dbReference type="Proteomes" id="UP001200034">
    <property type="component" value="Unassembled WGS sequence"/>
</dbReference>
<dbReference type="Gene3D" id="3.90.1200.10">
    <property type="match status" value="1"/>
</dbReference>
<evidence type="ECO:0000313" key="2">
    <source>
        <dbReference type="EMBL" id="KAH8358901.1"/>
    </source>
</evidence>
<dbReference type="PANTHER" id="PTHR11012">
    <property type="entry name" value="PROTEIN KINASE-LIKE DOMAIN-CONTAINING"/>
    <property type="match status" value="1"/>
</dbReference>
<organism evidence="2 3">
    <name type="scientific">Drosophila rubida</name>
    <dbReference type="NCBI Taxonomy" id="30044"/>
    <lineage>
        <taxon>Eukaryota</taxon>
        <taxon>Metazoa</taxon>
        <taxon>Ecdysozoa</taxon>
        <taxon>Arthropoda</taxon>
        <taxon>Hexapoda</taxon>
        <taxon>Insecta</taxon>
        <taxon>Pterygota</taxon>
        <taxon>Neoptera</taxon>
        <taxon>Endopterygota</taxon>
        <taxon>Diptera</taxon>
        <taxon>Brachycera</taxon>
        <taxon>Muscomorpha</taxon>
        <taxon>Ephydroidea</taxon>
        <taxon>Drosophilidae</taxon>
        <taxon>Drosophila</taxon>
    </lineage>
</organism>
<dbReference type="InterPro" id="IPR004119">
    <property type="entry name" value="EcKL"/>
</dbReference>
<dbReference type="PANTHER" id="PTHR11012:SF12">
    <property type="entry name" value="CHK KINASE-LIKE DOMAIN-CONTAINING PROTEIN-RELATED"/>
    <property type="match status" value="1"/>
</dbReference>
<reference evidence="2" key="1">
    <citation type="journal article" date="2021" name="Mol. Ecol. Resour.">
        <title>Phylogenomic analyses of the genus Drosophila reveals genomic signals of climate adaptation.</title>
        <authorList>
            <person name="Li F."/>
            <person name="Rane R.V."/>
            <person name="Luria V."/>
            <person name="Xiong Z."/>
            <person name="Chen J."/>
            <person name="Li Z."/>
            <person name="Catullo R.A."/>
            <person name="Griffin P.C."/>
            <person name="Schiffer M."/>
            <person name="Pearce S."/>
            <person name="Lee S.F."/>
            <person name="McElroy K."/>
            <person name="Stocker A."/>
            <person name="Shirriffs J."/>
            <person name="Cockerell F."/>
            <person name="Coppin C."/>
            <person name="Sgro C.M."/>
            <person name="Karger A."/>
            <person name="Cain J.W."/>
            <person name="Weber J.A."/>
            <person name="Santpere G."/>
            <person name="Kirschner M.W."/>
            <person name="Hoffmann A.A."/>
            <person name="Oakeshott J.G."/>
            <person name="Zhang G."/>
        </authorList>
    </citation>
    <scope>NUCLEOTIDE SEQUENCE</scope>
    <source>
        <strain evidence="2">BGI-SZ-2011g</strain>
    </source>
</reference>
<feature type="domain" description="CHK kinase-like" evidence="1">
    <location>
        <begin position="135"/>
        <end position="330"/>
    </location>
</feature>
<dbReference type="EMBL" id="JAJJHW010003409">
    <property type="protein sequence ID" value="KAH8358901.1"/>
    <property type="molecule type" value="Genomic_DNA"/>
</dbReference>
<evidence type="ECO:0000313" key="3">
    <source>
        <dbReference type="Proteomes" id="UP001200034"/>
    </source>
</evidence>
<sequence>KDFTTDELEAPSWLSSQFLQKVLSSHEGDEQLEIKSMKVSPATLKGDHYASIMFRVVVEYVNKLGNATKSLIVKTMPQVEGFKKEQLGDSHIFRTEIGMYTEILPKFEAILREAGDETSLRVPCIYHSLEPQQVMIFDDLVPLGYIVVRDREPTMNEVRLAFSKLAKWHAVSYKLHRDQPEMFEKFKYSLMELPKITEDPFINGIDFFIRMLDEVPDLKVYKPKFEKIRENFLESFRAPFVEYRENRQDNAYYVLCHGDLYIRNMMFKHDKVTKVLEDCMLIDFQMSNIGPMPNDIIYATYQMLSPDQRQNHVEDLILFYFNIFTDTLKKINYRGEVPILEQFHQQLFRQRHLG</sequence>
<protein>
    <recommendedName>
        <fullName evidence="1">CHK kinase-like domain-containing protein</fullName>
    </recommendedName>
</protein>
<comment type="caution">
    <text evidence="2">The sequence shown here is derived from an EMBL/GenBank/DDBJ whole genome shotgun (WGS) entry which is preliminary data.</text>
</comment>
<dbReference type="InterPro" id="IPR015897">
    <property type="entry name" value="CHK_kinase-like"/>
</dbReference>
<keyword evidence="3" id="KW-1185">Reference proteome</keyword>
<name>A0AAD4PHM1_9MUSC</name>
<dbReference type="Pfam" id="PF02958">
    <property type="entry name" value="EcKL"/>
    <property type="match status" value="1"/>
</dbReference>
<gene>
    <name evidence="2" type="ORF">KR093_003197</name>
</gene>